<organism evidence="10 11">
    <name type="scientific">Abrus precatorius</name>
    <name type="common">Indian licorice</name>
    <name type="synonym">Glycine abrus</name>
    <dbReference type="NCBI Taxonomy" id="3816"/>
    <lineage>
        <taxon>Eukaryota</taxon>
        <taxon>Viridiplantae</taxon>
        <taxon>Streptophyta</taxon>
        <taxon>Embryophyta</taxon>
        <taxon>Tracheophyta</taxon>
        <taxon>Spermatophyta</taxon>
        <taxon>Magnoliopsida</taxon>
        <taxon>eudicotyledons</taxon>
        <taxon>Gunneridae</taxon>
        <taxon>Pentapetalae</taxon>
        <taxon>rosids</taxon>
        <taxon>fabids</taxon>
        <taxon>Fabales</taxon>
        <taxon>Fabaceae</taxon>
        <taxon>Papilionoideae</taxon>
        <taxon>50 kb inversion clade</taxon>
        <taxon>NPAAA clade</taxon>
        <taxon>indigoferoid/millettioid clade</taxon>
        <taxon>Abreae</taxon>
        <taxon>Abrus</taxon>
    </lineage>
</organism>
<evidence type="ECO:0000256" key="7">
    <source>
        <dbReference type="RuleBase" id="RU000304"/>
    </source>
</evidence>
<keyword evidence="5 6" id="KW-0067">ATP-binding</keyword>
<dbReference type="PROSITE" id="PS00108">
    <property type="entry name" value="PROTEIN_KINASE_ST"/>
    <property type="match status" value="1"/>
</dbReference>
<dbReference type="PANTHER" id="PTHR47989">
    <property type="entry name" value="OS01G0750732 PROTEIN"/>
    <property type="match status" value="1"/>
</dbReference>
<evidence type="ECO:0000259" key="9">
    <source>
        <dbReference type="PROSITE" id="PS50011"/>
    </source>
</evidence>
<dbReference type="Gene3D" id="3.30.200.20">
    <property type="entry name" value="Phosphorylase Kinase, domain 1"/>
    <property type="match status" value="1"/>
</dbReference>
<evidence type="ECO:0000256" key="3">
    <source>
        <dbReference type="ARBA" id="ARBA00022741"/>
    </source>
</evidence>
<comment type="similarity">
    <text evidence="7">Belongs to the protein kinase superfamily.</text>
</comment>
<protein>
    <submittedName>
        <fullName evidence="11">Calcium/calmodulin-regulated receptor-like kinase 2</fullName>
    </submittedName>
</protein>
<dbReference type="FunFam" id="3.30.200.20:FF:000394">
    <property type="entry name" value="Leucine-rich repeat receptor-like protein kinase"/>
    <property type="match status" value="1"/>
</dbReference>
<dbReference type="InterPro" id="IPR017441">
    <property type="entry name" value="Protein_kinase_ATP_BS"/>
</dbReference>
<dbReference type="KEGG" id="aprc:113861599"/>
<dbReference type="SUPFAM" id="SSF56112">
    <property type="entry name" value="Protein kinase-like (PK-like)"/>
    <property type="match status" value="1"/>
</dbReference>
<dbReference type="AlphaFoldDB" id="A0A8B8L6K0"/>
<dbReference type="GO" id="GO:0004674">
    <property type="term" value="F:protein serine/threonine kinase activity"/>
    <property type="evidence" value="ECO:0007669"/>
    <property type="project" value="UniProtKB-KW"/>
</dbReference>
<proteinExistence type="inferred from homology"/>
<sequence length="422" mass="47432">MVHQVDLVIICVSVGVALGVLIACFIFFGIRWYKKRAHLRRSVDEPSLTTLPIRANGVGTSTEFSASLSSSIATSRSENPQKNSHLTRWNHQNNDGLASVPGILKYSYKEIQKATQNFTNTLGQGSFGMVYKAIMPTGEVVAVKMLAPNSKQGEKEFQTEVLLLGRLHHRNLVNLVGYCIDKGQHILVYEFMSNGSLANLLYGEEKELGWDERLQVAVDISHGIEYLHEGAVPPVIHRDLKSSNILLDHSMRAKVSDFGLSKEEIFDDRNSGLKGTYGYMDPAYISTSKLTMKSDIYSFGILIFELITAIHPHQNLMEYINLAAMDHDGVDGILDKQLVGKCNLEEVRQLARIAHKCLHKSPQKRPSIGEVSQCILRIKQKRLMKEDTMSFASSNFTRIVSQIEDQQVELSRITTMNHRETR</sequence>
<dbReference type="GeneID" id="113861599"/>
<keyword evidence="8" id="KW-0472">Membrane</keyword>
<dbReference type="InterPro" id="IPR011009">
    <property type="entry name" value="Kinase-like_dom_sf"/>
</dbReference>
<reference evidence="10" key="1">
    <citation type="journal article" date="2019" name="Toxins">
        <title>Detection of Abrin-Like and Prepropulchellin-Like Toxin Genes and Transcripts Using Whole Genome Sequencing and Full-Length Transcript Sequencing of Abrus precatorius.</title>
        <authorList>
            <person name="Hovde B.T."/>
            <person name="Daligault H.E."/>
            <person name="Hanschen E.R."/>
            <person name="Kunde Y.A."/>
            <person name="Johnson M.B."/>
            <person name="Starkenburg S.R."/>
            <person name="Johnson S.L."/>
        </authorList>
    </citation>
    <scope>NUCLEOTIDE SEQUENCE [LARGE SCALE GENOMIC DNA]</scope>
</reference>
<evidence type="ECO:0000313" key="11">
    <source>
        <dbReference type="RefSeq" id="XP_027350329.1"/>
    </source>
</evidence>
<keyword evidence="8" id="KW-0812">Transmembrane</keyword>
<dbReference type="GO" id="GO:0005524">
    <property type="term" value="F:ATP binding"/>
    <property type="evidence" value="ECO:0007669"/>
    <property type="project" value="UniProtKB-UniRule"/>
</dbReference>
<evidence type="ECO:0000256" key="4">
    <source>
        <dbReference type="ARBA" id="ARBA00022777"/>
    </source>
</evidence>
<dbReference type="InterPro" id="IPR008271">
    <property type="entry name" value="Ser/Thr_kinase_AS"/>
</dbReference>
<keyword evidence="10" id="KW-1185">Reference proteome</keyword>
<evidence type="ECO:0000256" key="6">
    <source>
        <dbReference type="PROSITE-ProRule" id="PRU10141"/>
    </source>
</evidence>
<name>A0A8B8L6K0_ABRPR</name>
<dbReference type="FunFam" id="1.10.510.10:FF:000496">
    <property type="entry name" value="Calcium/calmodulin-regulated receptor-like kinase 2"/>
    <property type="match status" value="1"/>
</dbReference>
<dbReference type="InterPro" id="IPR001245">
    <property type="entry name" value="Ser-Thr/Tyr_kinase_cat_dom"/>
</dbReference>
<evidence type="ECO:0000256" key="5">
    <source>
        <dbReference type="ARBA" id="ARBA00022840"/>
    </source>
</evidence>
<dbReference type="CDD" id="cd14066">
    <property type="entry name" value="STKc_IRAK"/>
    <property type="match status" value="1"/>
</dbReference>
<dbReference type="Proteomes" id="UP000694853">
    <property type="component" value="Unplaced"/>
</dbReference>
<evidence type="ECO:0000256" key="1">
    <source>
        <dbReference type="ARBA" id="ARBA00022527"/>
    </source>
</evidence>
<feature type="domain" description="Protein kinase" evidence="9">
    <location>
        <begin position="116"/>
        <end position="383"/>
    </location>
</feature>
<evidence type="ECO:0000256" key="2">
    <source>
        <dbReference type="ARBA" id="ARBA00022679"/>
    </source>
</evidence>
<keyword evidence="3 6" id="KW-0547">Nucleotide-binding</keyword>
<dbReference type="PANTHER" id="PTHR47989:SF43">
    <property type="entry name" value="CALCIUM_CALMODULIN-REGULATED RECEPTOR-LIKE KINASE 2"/>
    <property type="match status" value="1"/>
</dbReference>
<keyword evidence="8" id="KW-1133">Transmembrane helix</keyword>
<accession>A0A8B8L6K0</accession>
<feature type="transmembrane region" description="Helical" evidence="8">
    <location>
        <begin position="6"/>
        <end position="30"/>
    </location>
</feature>
<evidence type="ECO:0000313" key="10">
    <source>
        <dbReference type="Proteomes" id="UP000694853"/>
    </source>
</evidence>
<dbReference type="InterPro" id="IPR000719">
    <property type="entry name" value="Prot_kinase_dom"/>
</dbReference>
<reference evidence="11" key="2">
    <citation type="submission" date="2025-08" db="UniProtKB">
        <authorList>
            <consortium name="RefSeq"/>
        </authorList>
    </citation>
    <scope>IDENTIFICATION</scope>
    <source>
        <tissue evidence="11">Young leaves</tissue>
    </source>
</reference>
<dbReference type="OrthoDB" id="4062651at2759"/>
<keyword evidence="4" id="KW-0418">Kinase</keyword>
<dbReference type="SMART" id="SM00220">
    <property type="entry name" value="S_TKc"/>
    <property type="match status" value="1"/>
</dbReference>
<keyword evidence="2" id="KW-0808">Transferase</keyword>
<gene>
    <name evidence="11" type="primary">LOC113861599</name>
</gene>
<dbReference type="Gene3D" id="1.10.510.10">
    <property type="entry name" value="Transferase(Phosphotransferase) domain 1"/>
    <property type="match status" value="1"/>
</dbReference>
<dbReference type="RefSeq" id="XP_027350329.1">
    <property type="nucleotide sequence ID" value="XM_027494528.1"/>
</dbReference>
<dbReference type="PROSITE" id="PS00107">
    <property type="entry name" value="PROTEIN_KINASE_ATP"/>
    <property type="match status" value="1"/>
</dbReference>
<feature type="binding site" evidence="6">
    <location>
        <position position="144"/>
    </location>
    <ligand>
        <name>ATP</name>
        <dbReference type="ChEBI" id="CHEBI:30616"/>
    </ligand>
</feature>
<keyword evidence="1 7" id="KW-0723">Serine/threonine-protein kinase</keyword>
<dbReference type="Pfam" id="PF07714">
    <property type="entry name" value="PK_Tyr_Ser-Thr"/>
    <property type="match status" value="1"/>
</dbReference>
<evidence type="ECO:0000256" key="8">
    <source>
        <dbReference type="SAM" id="Phobius"/>
    </source>
</evidence>
<dbReference type="PROSITE" id="PS50011">
    <property type="entry name" value="PROTEIN_KINASE_DOM"/>
    <property type="match status" value="1"/>
</dbReference>